<evidence type="ECO:0000313" key="1">
    <source>
        <dbReference type="EMBL" id="CAD8192407.1"/>
    </source>
</evidence>
<gene>
    <name evidence="1" type="ORF">PPENT_87.1.T1010137</name>
</gene>
<reference evidence="1" key="1">
    <citation type="submission" date="2021-01" db="EMBL/GenBank/DDBJ databases">
        <authorList>
            <consortium name="Genoscope - CEA"/>
            <person name="William W."/>
        </authorList>
    </citation>
    <scope>NUCLEOTIDE SEQUENCE</scope>
</reference>
<dbReference type="Proteomes" id="UP000689195">
    <property type="component" value="Unassembled WGS sequence"/>
</dbReference>
<accession>A0A8S1WUF8</accession>
<name>A0A8S1WUF8_9CILI</name>
<evidence type="ECO:0000313" key="2">
    <source>
        <dbReference type="Proteomes" id="UP000689195"/>
    </source>
</evidence>
<proteinExistence type="predicted"/>
<protein>
    <submittedName>
        <fullName evidence="1">Uncharacterized protein</fullName>
    </submittedName>
</protein>
<sequence>MLLVYWKNEQQTNKLEDALPVLKFIKSSVNDNK</sequence>
<dbReference type="EMBL" id="CAJJDO010000101">
    <property type="protein sequence ID" value="CAD8192407.1"/>
    <property type="molecule type" value="Genomic_DNA"/>
</dbReference>
<comment type="caution">
    <text evidence="1">The sequence shown here is derived from an EMBL/GenBank/DDBJ whole genome shotgun (WGS) entry which is preliminary data.</text>
</comment>
<organism evidence="1 2">
    <name type="scientific">Paramecium pentaurelia</name>
    <dbReference type="NCBI Taxonomy" id="43138"/>
    <lineage>
        <taxon>Eukaryota</taxon>
        <taxon>Sar</taxon>
        <taxon>Alveolata</taxon>
        <taxon>Ciliophora</taxon>
        <taxon>Intramacronucleata</taxon>
        <taxon>Oligohymenophorea</taxon>
        <taxon>Peniculida</taxon>
        <taxon>Parameciidae</taxon>
        <taxon>Paramecium</taxon>
    </lineage>
</organism>
<keyword evidence="2" id="KW-1185">Reference proteome</keyword>
<dbReference type="AlphaFoldDB" id="A0A8S1WUF8"/>